<name>A0ABR9TKT6_9FLAO</name>
<gene>
    <name evidence="3" type="ORF">C4F50_13570</name>
</gene>
<accession>A0ABR9TKT6</accession>
<sequence length="167" mass="19285">MIGNDVIDLAQSRIESRWQRRGFLEKLFTTPEQLLIKQSSEPEIMVWMLWSMKEAAYKIYNRQTKIRQYIPKKLDCTILIQENAQAKGLVSCGENIYYTNTIIDKDSIYTTAVCTLADLDHITAVENKNIFKDVNGIPYLYNAAANSYQDVSITHHGRFEKLAVIMK</sequence>
<keyword evidence="4" id="KW-1185">Reference proteome</keyword>
<evidence type="ECO:0000259" key="2">
    <source>
        <dbReference type="Pfam" id="PF01648"/>
    </source>
</evidence>
<evidence type="ECO:0000256" key="1">
    <source>
        <dbReference type="ARBA" id="ARBA00022679"/>
    </source>
</evidence>
<dbReference type="InterPro" id="IPR008278">
    <property type="entry name" value="4-PPantetheinyl_Trfase_dom"/>
</dbReference>
<dbReference type="Gene3D" id="3.90.470.20">
    <property type="entry name" value="4'-phosphopantetheinyl transferase domain"/>
    <property type="match status" value="1"/>
</dbReference>
<organism evidence="3 4">
    <name type="scientific">Flavobacterium hungaricum</name>
    <dbReference type="NCBI Taxonomy" id="2082725"/>
    <lineage>
        <taxon>Bacteria</taxon>
        <taxon>Pseudomonadati</taxon>
        <taxon>Bacteroidota</taxon>
        <taxon>Flavobacteriia</taxon>
        <taxon>Flavobacteriales</taxon>
        <taxon>Flavobacteriaceae</taxon>
        <taxon>Flavobacterium</taxon>
    </lineage>
</organism>
<comment type="caution">
    <text evidence="3">The sequence shown here is derived from an EMBL/GenBank/DDBJ whole genome shotgun (WGS) entry which is preliminary data.</text>
</comment>
<feature type="domain" description="4'-phosphopantetheinyl transferase" evidence="2">
    <location>
        <begin position="2"/>
        <end position="66"/>
    </location>
</feature>
<dbReference type="Proteomes" id="UP000640614">
    <property type="component" value="Unassembled WGS sequence"/>
</dbReference>
<dbReference type="InterPro" id="IPR037143">
    <property type="entry name" value="4-PPantetheinyl_Trfase_dom_sf"/>
</dbReference>
<dbReference type="RefSeq" id="WP_194139168.1">
    <property type="nucleotide sequence ID" value="NZ_PRDM01000003.1"/>
</dbReference>
<keyword evidence="1 3" id="KW-0808">Transferase</keyword>
<protein>
    <submittedName>
        <fullName evidence="3">Phosphopantetheinyl transferase</fullName>
    </submittedName>
</protein>
<proteinExistence type="predicted"/>
<evidence type="ECO:0000313" key="4">
    <source>
        <dbReference type="Proteomes" id="UP000640614"/>
    </source>
</evidence>
<dbReference type="EMBL" id="PRDM01000003">
    <property type="protein sequence ID" value="MBE8725963.1"/>
    <property type="molecule type" value="Genomic_DNA"/>
</dbReference>
<reference evidence="3 4" key="1">
    <citation type="submission" date="2018-07" db="EMBL/GenBank/DDBJ databases">
        <title>Genome assembly of strain KB82.</title>
        <authorList>
            <person name="Kukolya J."/>
            <person name="Horvath B."/>
            <person name="Nagy I."/>
            <person name="Toth A."/>
        </authorList>
    </citation>
    <scope>NUCLEOTIDE SEQUENCE [LARGE SCALE GENOMIC DNA]</scope>
    <source>
        <strain evidence="3 4">Kb82</strain>
    </source>
</reference>
<dbReference type="Pfam" id="PF01648">
    <property type="entry name" value="ACPS"/>
    <property type="match status" value="1"/>
</dbReference>
<dbReference type="SUPFAM" id="SSF56214">
    <property type="entry name" value="4'-phosphopantetheinyl transferase"/>
    <property type="match status" value="1"/>
</dbReference>
<evidence type="ECO:0000313" key="3">
    <source>
        <dbReference type="EMBL" id="MBE8725963.1"/>
    </source>
</evidence>
<dbReference type="GO" id="GO:0016740">
    <property type="term" value="F:transferase activity"/>
    <property type="evidence" value="ECO:0007669"/>
    <property type="project" value="UniProtKB-KW"/>
</dbReference>